<evidence type="ECO:0000313" key="2">
    <source>
        <dbReference type="Proteomes" id="UP001239111"/>
    </source>
</evidence>
<keyword evidence="2" id="KW-1185">Reference proteome</keyword>
<accession>A0ACC2NSM2</accession>
<reference evidence="1" key="1">
    <citation type="submission" date="2023-04" db="EMBL/GenBank/DDBJ databases">
        <title>A chromosome-level genome assembly of the parasitoid wasp Eretmocerus hayati.</title>
        <authorList>
            <person name="Zhong Y."/>
            <person name="Liu S."/>
            <person name="Liu Y."/>
        </authorList>
    </citation>
    <scope>NUCLEOTIDE SEQUENCE</scope>
    <source>
        <strain evidence="1">ZJU_SS_LIU_2023</strain>
    </source>
</reference>
<proteinExistence type="predicted"/>
<dbReference type="EMBL" id="CM056743">
    <property type="protein sequence ID" value="KAJ8673227.1"/>
    <property type="molecule type" value="Genomic_DNA"/>
</dbReference>
<organism evidence="1 2">
    <name type="scientific">Eretmocerus hayati</name>
    <dbReference type="NCBI Taxonomy" id="131215"/>
    <lineage>
        <taxon>Eukaryota</taxon>
        <taxon>Metazoa</taxon>
        <taxon>Ecdysozoa</taxon>
        <taxon>Arthropoda</taxon>
        <taxon>Hexapoda</taxon>
        <taxon>Insecta</taxon>
        <taxon>Pterygota</taxon>
        <taxon>Neoptera</taxon>
        <taxon>Endopterygota</taxon>
        <taxon>Hymenoptera</taxon>
        <taxon>Apocrita</taxon>
        <taxon>Proctotrupomorpha</taxon>
        <taxon>Chalcidoidea</taxon>
        <taxon>Aphelinidae</taxon>
        <taxon>Aphelininae</taxon>
        <taxon>Eretmocerus</taxon>
    </lineage>
</organism>
<protein>
    <submittedName>
        <fullName evidence="1">Uncharacterized protein</fullName>
    </submittedName>
</protein>
<sequence length="646" mass="73555">MYEAVTSSSQKKNITQSTLDSLVNSNGCTALHLSIRHKDQNISTYLLNRGVDYTIQNIQGKSPLHLAFEQNMEYFVDLMLNNHKKYDKNPTDKDGFSHFHIACAKNNIHTVEHLLKLGADVNAPVSLSALFCPGFTPLHFAAKFGSKRVAENLLKHGANFSANDASNLSPFDVAFREANSSKIDGTFDIIKLILTTNNKRKDNSFNDRGFTLVHLASVTYENFQSPLKELNRVLEEFPKYVNKAVDTMNCSWDGFTPLHFAVQDYENESHVKVLIDNGADVLKQASNGDTPLHLLDAWTAHYFLFFMNFQNLRLLELNYIGSQGRSIFHQACYMGNFRLIKFFLEHGIDANDPSIAYGLGCYSDTPLHLAVSNASEWSIENVKLLLDYKADPTTRNHEGNTPLHLMSDNPFPEIIDMLVNQGANINARNALCETPLLTFCRKTKLKFEYLNKIVESFLKKGADINLADRVNETPLTVFSLKKRISPECHSAVKSLMAHVSKLLSADLFVSKINTNAHSSFINSRAFEVPVYDEYFKELEVMKHVYIDNHTTLYGVLRQSPNKLMRTSRNEKFQEILKSHDFSKKFPNYYQILTMRFNQGRLRQPLLEQSLANLEALLKVLPKLCIYEILENLENADLENIIKTIER</sequence>
<name>A0ACC2NSM2_9HYME</name>
<dbReference type="Proteomes" id="UP001239111">
    <property type="component" value="Chromosome 3"/>
</dbReference>
<evidence type="ECO:0000313" key="1">
    <source>
        <dbReference type="EMBL" id="KAJ8673227.1"/>
    </source>
</evidence>
<comment type="caution">
    <text evidence="1">The sequence shown here is derived from an EMBL/GenBank/DDBJ whole genome shotgun (WGS) entry which is preliminary data.</text>
</comment>
<gene>
    <name evidence="1" type="ORF">QAD02_004489</name>
</gene>